<sequence>MTLPPSFDYGTVAFRLIPSTECKGGKVYEIQHVQDYDQCTQACMAFSCVAVNVFQLGEFEFMCEILGTVVGIVPAQGAACYTPFF</sequence>
<dbReference type="WBParaSite" id="EEL_0000442901-mRNA-1">
    <property type="protein sequence ID" value="EEL_0000442901-mRNA-1"/>
    <property type="gene ID" value="EEL_0000442901"/>
</dbReference>
<name>A0A0R3RRP6_9BILA</name>
<evidence type="ECO:0000313" key="1">
    <source>
        <dbReference type="Proteomes" id="UP000050640"/>
    </source>
</evidence>
<dbReference type="AlphaFoldDB" id="A0A0R3RRP6"/>
<organism evidence="1 2">
    <name type="scientific">Elaeophora elaphi</name>
    <dbReference type="NCBI Taxonomy" id="1147741"/>
    <lineage>
        <taxon>Eukaryota</taxon>
        <taxon>Metazoa</taxon>
        <taxon>Ecdysozoa</taxon>
        <taxon>Nematoda</taxon>
        <taxon>Chromadorea</taxon>
        <taxon>Rhabditida</taxon>
        <taxon>Spirurina</taxon>
        <taxon>Spiruromorpha</taxon>
        <taxon>Filarioidea</taxon>
        <taxon>Onchocercidae</taxon>
        <taxon>Elaeophora</taxon>
    </lineage>
</organism>
<dbReference type="Proteomes" id="UP000050640">
    <property type="component" value="Unplaced"/>
</dbReference>
<evidence type="ECO:0000313" key="2">
    <source>
        <dbReference type="WBParaSite" id="EEL_0000442901-mRNA-1"/>
    </source>
</evidence>
<keyword evidence="1" id="KW-1185">Reference proteome</keyword>
<proteinExistence type="predicted"/>
<reference evidence="2" key="1">
    <citation type="submission" date="2017-02" db="UniProtKB">
        <authorList>
            <consortium name="WormBaseParasite"/>
        </authorList>
    </citation>
    <scope>IDENTIFICATION</scope>
</reference>
<protein>
    <submittedName>
        <fullName evidence="2">Apple domain-containing protein</fullName>
    </submittedName>
</protein>
<accession>A0A0R3RRP6</accession>